<sequence length="279" mass="31217">MNLISAKLVQFFGLPKKMGAALLLFGLFFTACKSSSPLAYLQAPPQAKMQIDGQSEDWPEGLQRLREKINIQYAAKEDEEFLYLYIRIDEPSYQNYVLANGAQIWIDSLGKDKKSLGLNYPLPLATSRLEELAQKAGVDEAKFLALYAQELQEFELLNFVSEDIRVSNLASKDFKTAAHFDAGKRLCLEFQLPKNRLGLAPKQKTPFSLGFFVRAAKASPFEQAEQAGSLFDEQDPQNGVTSSNPMLGGRSQQTNRNNSLSISPKSNLPKIWTRLSPKE</sequence>
<dbReference type="KEGG" id="sgn:SGRA_1286"/>
<dbReference type="HOGENOM" id="CLU_997123_0_0_10"/>
<feature type="compositionally biased region" description="Polar residues" evidence="1">
    <location>
        <begin position="236"/>
        <end position="266"/>
    </location>
</feature>
<evidence type="ECO:0008006" key="4">
    <source>
        <dbReference type="Google" id="ProtNLM"/>
    </source>
</evidence>
<evidence type="ECO:0000313" key="2">
    <source>
        <dbReference type="EMBL" id="AFC24021.1"/>
    </source>
</evidence>
<accession>H6L5A7</accession>
<dbReference type="RefSeq" id="WP_015691666.1">
    <property type="nucleotide sequence ID" value="NC_016940.1"/>
</dbReference>
<dbReference type="AlphaFoldDB" id="H6L5A7"/>
<name>H6L5A7_SAPGL</name>
<protein>
    <recommendedName>
        <fullName evidence="4">Lipoprotein</fullName>
    </recommendedName>
</protein>
<dbReference type="PROSITE" id="PS51257">
    <property type="entry name" value="PROKAR_LIPOPROTEIN"/>
    <property type="match status" value="1"/>
</dbReference>
<evidence type="ECO:0000313" key="3">
    <source>
        <dbReference type="Proteomes" id="UP000007519"/>
    </source>
</evidence>
<reference evidence="2 3" key="1">
    <citation type="journal article" date="2012" name="Stand. Genomic Sci.">
        <title>Complete genome sequencing and analysis of Saprospira grandis str. Lewin, a predatory marine bacterium.</title>
        <authorList>
            <person name="Saw J.H."/>
            <person name="Yuryev A."/>
            <person name="Kanbe M."/>
            <person name="Hou S."/>
            <person name="Young A.G."/>
            <person name="Aizawa S."/>
            <person name="Alam M."/>
        </authorList>
    </citation>
    <scope>NUCLEOTIDE SEQUENCE [LARGE SCALE GENOMIC DNA]</scope>
    <source>
        <strain evidence="2 3">Lewin</strain>
    </source>
</reference>
<gene>
    <name evidence="2" type="ordered locus">SGRA_1286</name>
</gene>
<evidence type="ECO:0000256" key="1">
    <source>
        <dbReference type="SAM" id="MobiDB-lite"/>
    </source>
</evidence>
<dbReference type="EMBL" id="CP002831">
    <property type="protein sequence ID" value="AFC24021.1"/>
    <property type="molecule type" value="Genomic_DNA"/>
</dbReference>
<proteinExistence type="predicted"/>
<dbReference type="OrthoDB" id="1490192at2"/>
<organism evidence="2 3">
    <name type="scientific">Saprospira grandis (strain Lewin)</name>
    <dbReference type="NCBI Taxonomy" id="984262"/>
    <lineage>
        <taxon>Bacteria</taxon>
        <taxon>Pseudomonadati</taxon>
        <taxon>Bacteroidota</taxon>
        <taxon>Saprospiria</taxon>
        <taxon>Saprospirales</taxon>
        <taxon>Saprospiraceae</taxon>
        <taxon>Saprospira</taxon>
    </lineage>
</organism>
<keyword evidence="3" id="KW-1185">Reference proteome</keyword>
<feature type="region of interest" description="Disordered" evidence="1">
    <location>
        <begin position="224"/>
        <end position="279"/>
    </location>
</feature>
<dbReference type="Proteomes" id="UP000007519">
    <property type="component" value="Chromosome"/>
</dbReference>